<dbReference type="Proteomes" id="UP001152622">
    <property type="component" value="Chromosome 19"/>
</dbReference>
<evidence type="ECO:0000313" key="2">
    <source>
        <dbReference type="EMBL" id="KAJ8336717.1"/>
    </source>
</evidence>
<reference evidence="2" key="1">
    <citation type="journal article" date="2023" name="Science">
        <title>Genome structures resolve the early diversification of teleost fishes.</title>
        <authorList>
            <person name="Parey E."/>
            <person name="Louis A."/>
            <person name="Montfort J."/>
            <person name="Bouchez O."/>
            <person name="Roques C."/>
            <person name="Iampietro C."/>
            <person name="Lluch J."/>
            <person name="Castinel A."/>
            <person name="Donnadieu C."/>
            <person name="Desvignes T."/>
            <person name="Floi Bucao C."/>
            <person name="Jouanno E."/>
            <person name="Wen M."/>
            <person name="Mejri S."/>
            <person name="Dirks R."/>
            <person name="Jansen H."/>
            <person name="Henkel C."/>
            <person name="Chen W.J."/>
            <person name="Zahm M."/>
            <person name="Cabau C."/>
            <person name="Klopp C."/>
            <person name="Thompson A.W."/>
            <person name="Robinson-Rechavi M."/>
            <person name="Braasch I."/>
            <person name="Lecointre G."/>
            <person name="Bobe J."/>
            <person name="Postlethwait J.H."/>
            <person name="Berthelot C."/>
            <person name="Roest Crollius H."/>
            <person name="Guiguen Y."/>
        </authorList>
    </citation>
    <scope>NUCLEOTIDE SEQUENCE</scope>
    <source>
        <strain evidence="2">WJC10195</strain>
    </source>
</reference>
<evidence type="ECO:0000256" key="1">
    <source>
        <dbReference type="SAM" id="MobiDB-lite"/>
    </source>
</evidence>
<name>A0A9Q1EDD0_SYNKA</name>
<feature type="region of interest" description="Disordered" evidence="1">
    <location>
        <begin position="64"/>
        <end position="87"/>
    </location>
</feature>
<feature type="region of interest" description="Disordered" evidence="1">
    <location>
        <begin position="22"/>
        <end position="41"/>
    </location>
</feature>
<feature type="compositionally biased region" description="Polar residues" evidence="1">
    <location>
        <begin position="129"/>
        <end position="149"/>
    </location>
</feature>
<dbReference type="EMBL" id="JAINUF010000019">
    <property type="protein sequence ID" value="KAJ8336717.1"/>
    <property type="molecule type" value="Genomic_DNA"/>
</dbReference>
<protein>
    <submittedName>
        <fullName evidence="2">Uncharacterized protein</fullName>
    </submittedName>
</protein>
<accession>A0A9Q1EDD0</accession>
<keyword evidence="3" id="KW-1185">Reference proteome</keyword>
<comment type="caution">
    <text evidence="2">The sequence shown here is derived from an EMBL/GenBank/DDBJ whole genome shotgun (WGS) entry which is preliminary data.</text>
</comment>
<gene>
    <name evidence="2" type="ORF">SKAU_G00379370</name>
</gene>
<dbReference type="AlphaFoldDB" id="A0A9Q1EDD0"/>
<feature type="region of interest" description="Disordered" evidence="1">
    <location>
        <begin position="114"/>
        <end position="149"/>
    </location>
</feature>
<evidence type="ECO:0000313" key="3">
    <source>
        <dbReference type="Proteomes" id="UP001152622"/>
    </source>
</evidence>
<proteinExistence type="predicted"/>
<sequence>MIKPKWQTSQRETGIKALVCEREGTDGGARPARNGADGMRKQNWLGEDGLAAAGGGWIQTGRHLRRSGRGNEKGWRDCSNQQGPSLPRHPIIDYRTPCGIACLPLCHNLRLTPKDPQCPPPRGLRQKRTAQLLSDSVSESRNYTHPRNS</sequence>
<organism evidence="2 3">
    <name type="scientific">Synaphobranchus kaupii</name>
    <name type="common">Kaup's arrowtooth eel</name>
    <dbReference type="NCBI Taxonomy" id="118154"/>
    <lineage>
        <taxon>Eukaryota</taxon>
        <taxon>Metazoa</taxon>
        <taxon>Chordata</taxon>
        <taxon>Craniata</taxon>
        <taxon>Vertebrata</taxon>
        <taxon>Euteleostomi</taxon>
        <taxon>Actinopterygii</taxon>
        <taxon>Neopterygii</taxon>
        <taxon>Teleostei</taxon>
        <taxon>Anguilliformes</taxon>
        <taxon>Synaphobranchidae</taxon>
        <taxon>Synaphobranchus</taxon>
    </lineage>
</organism>